<evidence type="ECO:0000259" key="7">
    <source>
        <dbReference type="Pfam" id="PF05175"/>
    </source>
</evidence>
<keyword evidence="4 6" id="KW-0808">Transferase</keyword>
<organism evidence="9 10">
    <name type="scientific">Amphritea japonica ATCC BAA-1530</name>
    <dbReference type="NCBI Taxonomy" id="1278309"/>
    <lineage>
        <taxon>Bacteria</taxon>
        <taxon>Pseudomonadati</taxon>
        <taxon>Pseudomonadota</taxon>
        <taxon>Gammaproteobacteria</taxon>
        <taxon>Oceanospirillales</taxon>
        <taxon>Oceanospirillaceae</taxon>
        <taxon>Amphritea</taxon>
    </lineage>
</organism>
<dbReference type="PANTHER" id="PTHR47816:SF5">
    <property type="entry name" value="RIBOSOMAL RNA LARGE SUBUNIT METHYLTRANSFERASE G"/>
    <property type="match status" value="1"/>
</dbReference>
<feature type="domain" description="RlmG N-terminal" evidence="8">
    <location>
        <begin position="1"/>
        <end position="184"/>
    </location>
</feature>
<evidence type="ECO:0000256" key="6">
    <source>
        <dbReference type="HAMAP-Rule" id="MF_01859"/>
    </source>
</evidence>
<dbReference type="InterPro" id="IPR029063">
    <property type="entry name" value="SAM-dependent_MTases_sf"/>
</dbReference>
<dbReference type="Proteomes" id="UP000595663">
    <property type="component" value="Chromosome"/>
</dbReference>
<evidence type="ECO:0000256" key="2">
    <source>
        <dbReference type="ARBA" id="ARBA00022552"/>
    </source>
</evidence>
<name>A0A7R6PCR1_9GAMM</name>
<dbReference type="RefSeq" id="WP_019623103.1">
    <property type="nucleotide sequence ID" value="NZ_AP014545.1"/>
</dbReference>
<dbReference type="KEGG" id="ajp:AMJAP_3037"/>
<dbReference type="EC" id="2.1.1.174" evidence="6"/>
<comment type="similarity">
    <text evidence="6">Belongs to the methyltransferase superfamily. RlmG family.</text>
</comment>
<evidence type="ECO:0000259" key="8">
    <source>
        <dbReference type="Pfam" id="PF26049"/>
    </source>
</evidence>
<feature type="domain" description="Methyltransferase small" evidence="7">
    <location>
        <begin position="205"/>
        <end position="375"/>
    </location>
</feature>
<dbReference type="InterPro" id="IPR058679">
    <property type="entry name" value="RlmG_N"/>
</dbReference>
<dbReference type="InterPro" id="IPR007848">
    <property type="entry name" value="Small_mtfrase_dom"/>
</dbReference>
<dbReference type="OrthoDB" id="29650at2"/>
<dbReference type="InterPro" id="IPR046977">
    <property type="entry name" value="RsmC/RlmG"/>
</dbReference>
<evidence type="ECO:0000256" key="3">
    <source>
        <dbReference type="ARBA" id="ARBA00022603"/>
    </source>
</evidence>
<gene>
    <name evidence="6" type="primary">rlmG</name>
    <name evidence="9" type="ORF">AMJAP_3037</name>
</gene>
<dbReference type="EMBL" id="AP014545">
    <property type="protein sequence ID" value="BBB27622.1"/>
    <property type="molecule type" value="Genomic_DNA"/>
</dbReference>
<dbReference type="PIRSF" id="PIRSF037565">
    <property type="entry name" value="RRNA_m2G_Mtase_RsmD_prd"/>
    <property type="match status" value="1"/>
</dbReference>
<dbReference type="Gene3D" id="3.40.50.150">
    <property type="entry name" value="Vaccinia Virus protein VP39"/>
    <property type="match status" value="2"/>
</dbReference>
<comment type="function">
    <text evidence="6">Specifically methylates the guanine in position 1835 (m2G1835) of 23S rRNA.</text>
</comment>
<evidence type="ECO:0000256" key="4">
    <source>
        <dbReference type="ARBA" id="ARBA00022679"/>
    </source>
</evidence>
<sequence length="379" mass="42565">MEILSTPQGDFELSRFPIRSKETLRAWDAADEYLIKVLHEEQLLTSDSNVLILNDSFGALSCSFSATRPVVVSDSFIAYQGLLENLQRNNIDQNNIEFRDSLREYGEVDQPYNLVLLKITKSLAQLEDQLHRIRPHIDKNTRIIASGMVKGIHNSTLQLFESIIGTTTTSLARKKARLIFSQFNPELTPPQNSYPKTYTLESTDYKILNHANVFSRERLDIGTRFLIENLPVSDHYQDIVDLGCGNGIVGLMAASANPAATINFVDESYMAVASAKENFTKAFPDREANFYATDCLKGILPSSCDLILNNPPFHQQNAIGDFIAVQMFKESFIALKPGGELWVIGNRHLGYHVKLKRLFGNCITVASNKKFVILKAIKN</sequence>
<dbReference type="AlphaFoldDB" id="A0A7R6PCR1"/>
<comment type="subcellular location">
    <subcellularLocation>
        <location evidence="6">Cytoplasm</location>
    </subcellularLocation>
</comment>
<dbReference type="GO" id="GO:0052916">
    <property type="term" value="F:23S rRNA (guanine(1835)-N(2))-methyltransferase activity"/>
    <property type="evidence" value="ECO:0007669"/>
    <property type="project" value="UniProtKB-EC"/>
</dbReference>
<dbReference type="CDD" id="cd02440">
    <property type="entry name" value="AdoMet_MTases"/>
    <property type="match status" value="1"/>
</dbReference>
<evidence type="ECO:0000313" key="10">
    <source>
        <dbReference type="Proteomes" id="UP000595663"/>
    </source>
</evidence>
<dbReference type="SUPFAM" id="SSF53335">
    <property type="entry name" value="S-adenosyl-L-methionine-dependent methyltransferases"/>
    <property type="match status" value="1"/>
</dbReference>
<keyword evidence="5 6" id="KW-0949">S-adenosyl-L-methionine</keyword>
<dbReference type="HAMAP" id="MF_01859">
    <property type="entry name" value="23SrRNA_methyltr_G"/>
    <property type="match status" value="1"/>
</dbReference>
<dbReference type="Pfam" id="PF05175">
    <property type="entry name" value="MTS"/>
    <property type="match status" value="1"/>
</dbReference>
<keyword evidence="3 6" id="KW-0489">Methyltransferase</keyword>
<proteinExistence type="inferred from homology"/>
<evidence type="ECO:0000256" key="5">
    <source>
        <dbReference type="ARBA" id="ARBA00022691"/>
    </source>
</evidence>
<evidence type="ECO:0000256" key="1">
    <source>
        <dbReference type="ARBA" id="ARBA00022490"/>
    </source>
</evidence>
<dbReference type="InterPro" id="IPR017237">
    <property type="entry name" value="RLMG"/>
</dbReference>
<dbReference type="GO" id="GO:0005737">
    <property type="term" value="C:cytoplasm"/>
    <property type="evidence" value="ECO:0007669"/>
    <property type="project" value="UniProtKB-SubCell"/>
</dbReference>
<keyword evidence="1 6" id="KW-0963">Cytoplasm</keyword>
<keyword evidence="10" id="KW-1185">Reference proteome</keyword>
<reference evidence="9 10" key="1">
    <citation type="journal article" date="2008" name="Int. J. Syst. Evol. Microbiol.">
        <title>Amphritea japonica sp. nov. and Amphritea balenae sp. nov., isolated from the sediment adjacent to sperm whale carcasses off Kagoshima, Japan.</title>
        <authorList>
            <person name="Miyazaki M."/>
            <person name="Nogi Y."/>
            <person name="Fujiwara Y."/>
            <person name="Kawato M."/>
            <person name="Nagahama T."/>
            <person name="Kubokawa K."/>
            <person name="Horikoshi K."/>
        </authorList>
    </citation>
    <scope>NUCLEOTIDE SEQUENCE [LARGE SCALE GENOMIC DNA]</scope>
    <source>
        <strain evidence="9 10">ATCC BAA-1530</strain>
    </source>
</reference>
<dbReference type="PANTHER" id="PTHR47816">
    <property type="entry name" value="RIBOSOMAL RNA SMALL SUBUNIT METHYLTRANSFERASE C"/>
    <property type="match status" value="1"/>
</dbReference>
<comment type="catalytic activity">
    <reaction evidence="6">
        <text>guanosine(1835) in 23S rRNA + S-adenosyl-L-methionine = N(2)-methylguanosine(1835) in 23S rRNA + S-adenosyl-L-homocysteine + H(+)</text>
        <dbReference type="Rhea" id="RHEA:42744"/>
        <dbReference type="Rhea" id="RHEA-COMP:10217"/>
        <dbReference type="Rhea" id="RHEA-COMP:10218"/>
        <dbReference type="ChEBI" id="CHEBI:15378"/>
        <dbReference type="ChEBI" id="CHEBI:57856"/>
        <dbReference type="ChEBI" id="CHEBI:59789"/>
        <dbReference type="ChEBI" id="CHEBI:74269"/>
        <dbReference type="ChEBI" id="CHEBI:74481"/>
        <dbReference type="EC" id="2.1.1.174"/>
    </reaction>
</comment>
<keyword evidence="2 6" id="KW-0698">rRNA processing</keyword>
<dbReference type="Pfam" id="PF26049">
    <property type="entry name" value="RLMG_N"/>
    <property type="match status" value="1"/>
</dbReference>
<protein>
    <recommendedName>
        <fullName evidence="6">Ribosomal RNA large subunit methyltransferase G</fullName>
        <ecNumber evidence="6">2.1.1.174</ecNumber>
    </recommendedName>
    <alternativeName>
        <fullName evidence="6">23S rRNA m2G1835 methyltransferase</fullName>
    </alternativeName>
    <alternativeName>
        <fullName evidence="6">rRNA (guanine-N(2)-)-methyltransferase RlmG</fullName>
    </alternativeName>
</protein>
<accession>A0A7R6PCR1</accession>
<evidence type="ECO:0000313" key="9">
    <source>
        <dbReference type="EMBL" id="BBB27622.1"/>
    </source>
</evidence>